<accession>A0A9X1YKN2</accession>
<dbReference type="InterPro" id="IPR003423">
    <property type="entry name" value="OMP_efflux"/>
</dbReference>
<dbReference type="Pfam" id="PF02321">
    <property type="entry name" value="OEP"/>
    <property type="match status" value="2"/>
</dbReference>
<dbReference type="Gene3D" id="1.20.1600.10">
    <property type="entry name" value="Outer membrane efflux proteins (OEP)"/>
    <property type="match status" value="1"/>
</dbReference>
<dbReference type="GO" id="GO:0015562">
    <property type="term" value="F:efflux transmembrane transporter activity"/>
    <property type="evidence" value="ECO:0007669"/>
    <property type="project" value="InterPro"/>
</dbReference>
<sequence length="466" mass="49209">MSLSRAMSPALKPLAGALVLAFGAIGAQAQSLSEVVQAARSNDATYLGARSSADAAHYRYEQARAAYFPTANLQVQAGRQTNTQPSVVDVAEDPAHPEVVTQVPIGERNTTNSAAATLNAQQTIYNRQNNLQVDQAKKNEEFAQSQLAQADQDLIVRVAQAYFNVLSAADALTSVQGNSKAIGEQLASAKRNFEVGNATITDTREAEARADLAHSKEIAAQNDLVVAKVTLDQLVGRNGVVPHPLVLPAVLPPVMPSQASDWVALAESDSPQLTQAKLALEVAELETSRRKAGGLPTLTAGASYSRNRQRDSFSPGGGTVTGTGGSTNIGLTLTVPLFTGFLIQNQVREGVALEEKARTDADGAHNQVVLSTRTAFVNAQSQAAQVKALEASEASSKLALDATVLGYKVGVKVNLDVLNAQSQLYQTQTDAAGARYNYLMSQLKLRQAAGNLTNNDLLPIDALLAR</sequence>
<dbReference type="RefSeq" id="WP_275682693.1">
    <property type="nucleotide sequence ID" value="NZ_JAJLJH010000003.1"/>
</dbReference>
<comment type="subcellular location">
    <subcellularLocation>
        <location evidence="1">Cell outer membrane</location>
    </subcellularLocation>
</comment>
<keyword evidence="4" id="KW-1134">Transmembrane beta strand</keyword>
<reference evidence="10" key="1">
    <citation type="submission" date="2021-11" db="EMBL/GenBank/DDBJ databases">
        <title>BS-T2-15 a new species belonging to the Comamonadaceae family isolated from the soil of a French oak forest.</title>
        <authorList>
            <person name="Mieszkin S."/>
            <person name="Alain K."/>
        </authorList>
    </citation>
    <scope>NUCLEOTIDE SEQUENCE</scope>
    <source>
        <strain evidence="10">BS-T2-15</strain>
    </source>
</reference>
<feature type="chain" id="PRO_5040881817" evidence="9">
    <location>
        <begin position="30"/>
        <end position="466"/>
    </location>
</feature>
<evidence type="ECO:0000256" key="4">
    <source>
        <dbReference type="ARBA" id="ARBA00022452"/>
    </source>
</evidence>
<protein>
    <submittedName>
        <fullName evidence="10">TolC family outer membrane protein</fullName>
    </submittedName>
</protein>
<keyword evidence="7" id="KW-0998">Cell outer membrane</keyword>
<gene>
    <name evidence="10" type="ORF">LPC04_13115</name>
</gene>
<dbReference type="PANTHER" id="PTHR30026">
    <property type="entry name" value="OUTER MEMBRANE PROTEIN TOLC"/>
    <property type="match status" value="1"/>
</dbReference>
<keyword evidence="3" id="KW-0813">Transport</keyword>
<dbReference type="NCBIfam" id="TIGR01844">
    <property type="entry name" value="type_I_sec_TolC"/>
    <property type="match status" value="1"/>
</dbReference>
<evidence type="ECO:0000256" key="2">
    <source>
        <dbReference type="ARBA" id="ARBA00007613"/>
    </source>
</evidence>
<dbReference type="AlphaFoldDB" id="A0A9X1YKN2"/>
<proteinExistence type="inferred from homology"/>
<evidence type="ECO:0000256" key="9">
    <source>
        <dbReference type="SAM" id="SignalP"/>
    </source>
</evidence>
<feature type="compositionally biased region" description="Gly residues" evidence="8">
    <location>
        <begin position="315"/>
        <end position="325"/>
    </location>
</feature>
<keyword evidence="11" id="KW-1185">Reference proteome</keyword>
<dbReference type="GO" id="GO:0009279">
    <property type="term" value="C:cell outer membrane"/>
    <property type="evidence" value="ECO:0007669"/>
    <property type="project" value="UniProtKB-SubCell"/>
</dbReference>
<comment type="caution">
    <text evidence="10">The sequence shown here is derived from an EMBL/GenBank/DDBJ whole genome shotgun (WGS) entry which is preliminary data.</text>
</comment>
<dbReference type="GO" id="GO:0015288">
    <property type="term" value="F:porin activity"/>
    <property type="evidence" value="ECO:0007669"/>
    <property type="project" value="TreeGrafter"/>
</dbReference>
<evidence type="ECO:0000256" key="1">
    <source>
        <dbReference type="ARBA" id="ARBA00004442"/>
    </source>
</evidence>
<feature type="signal peptide" evidence="9">
    <location>
        <begin position="1"/>
        <end position="29"/>
    </location>
</feature>
<dbReference type="InterPro" id="IPR010130">
    <property type="entry name" value="T1SS_OMP_TolC"/>
</dbReference>
<keyword evidence="6" id="KW-0472">Membrane</keyword>
<evidence type="ECO:0000313" key="11">
    <source>
        <dbReference type="Proteomes" id="UP001139353"/>
    </source>
</evidence>
<dbReference type="EMBL" id="JAJLJH010000003">
    <property type="protein sequence ID" value="MCK9686650.1"/>
    <property type="molecule type" value="Genomic_DNA"/>
</dbReference>
<feature type="region of interest" description="Disordered" evidence="8">
    <location>
        <begin position="293"/>
        <end position="325"/>
    </location>
</feature>
<evidence type="ECO:0000256" key="8">
    <source>
        <dbReference type="SAM" id="MobiDB-lite"/>
    </source>
</evidence>
<comment type="similarity">
    <text evidence="2">Belongs to the outer membrane factor (OMF) (TC 1.B.17) family.</text>
</comment>
<evidence type="ECO:0000256" key="3">
    <source>
        <dbReference type="ARBA" id="ARBA00022448"/>
    </source>
</evidence>
<evidence type="ECO:0000256" key="6">
    <source>
        <dbReference type="ARBA" id="ARBA00023136"/>
    </source>
</evidence>
<evidence type="ECO:0000256" key="5">
    <source>
        <dbReference type="ARBA" id="ARBA00022692"/>
    </source>
</evidence>
<name>A0A9X1YKN2_9BURK</name>
<evidence type="ECO:0000313" key="10">
    <source>
        <dbReference type="EMBL" id="MCK9686650.1"/>
    </source>
</evidence>
<keyword evidence="5" id="KW-0812">Transmembrane</keyword>
<dbReference type="PANTHER" id="PTHR30026:SF20">
    <property type="entry name" value="OUTER MEMBRANE PROTEIN TOLC"/>
    <property type="match status" value="1"/>
</dbReference>
<dbReference type="Proteomes" id="UP001139353">
    <property type="component" value="Unassembled WGS sequence"/>
</dbReference>
<evidence type="ECO:0000256" key="7">
    <source>
        <dbReference type="ARBA" id="ARBA00023237"/>
    </source>
</evidence>
<organism evidence="10 11">
    <name type="scientific">Scleromatobacter humisilvae</name>
    <dbReference type="NCBI Taxonomy" id="2897159"/>
    <lineage>
        <taxon>Bacteria</taxon>
        <taxon>Pseudomonadati</taxon>
        <taxon>Pseudomonadota</taxon>
        <taxon>Betaproteobacteria</taxon>
        <taxon>Burkholderiales</taxon>
        <taxon>Sphaerotilaceae</taxon>
        <taxon>Scleromatobacter</taxon>
    </lineage>
</organism>
<dbReference type="GO" id="GO:1990281">
    <property type="term" value="C:efflux pump complex"/>
    <property type="evidence" value="ECO:0007669"/>
    <property type="project" value="TreeGrafter"/>
</dbReference>
<dbReference type="InterPro" id="IPR051906">
    <property type="entry name" value="TolC-like"/>
</dbReference>
<dbReference type="SUPFAM" id="SSF56954">
    <property type="entry name" value="Outer membrane efflux proteins (OEP)"/>
    <property type="match status" value="1"/>
</dbReference>
<keyword evidence="9" id="KW-0732">Signal</keyword>